<reference evidence="2" key="1">
    <citation type="submission" date="2022-11" db="UniProtKB">
        <authorList>
            <consortium name="WormBaseParasite"/>
        </authorList>
    </citation>
    <scope>IDENTIFICATION</scope>
</reference>
<dbReference type="Proteomes" id="UP000887580">
    <property type="component" value="Unplaced"/>
</dbReference>
<accession>A0AC35FC77</accession>
<sequence>MKLIFLAIISSFFVYPVFARSKFGSIINHVFSCDCFIRGNNGNSLDELLRSLSFETNNTTPKFHPKLFVVHPNRDSKSTTFPPVESPSLEVQQSTKHKENFLDNLISLIKESQQKLQDLGWIQADQDIPKPTVMQPIVKAAEESPNLFSIEHGSITRNIVRIGRFLQFADKFDCRCAGDLSSLVNAKRFVRFTVAHA</sequence>
<evidence type="ECO:0000313" key="1">
    <source>
        <dbReference type="Proteomes" id="UP000887580"/>
    </source>
</evidence>
<name>A0AC35FC77_9BILA</name>
<organism evidence="1 2">
    <name type="scientific">Panagrolaimus sp. PS1159</name>
    <dbReference type="NCBI Taxonomy" id="55785"/>
    <lineage>
        <taxon>Eukaryota</taxon>
        <taxon>Metazoa</taxon>
        <taxon>Ecdysozoa</taxon>
        <taxon>Nematoda</taxon>
        <taxon>Chromadorea</taxon>
        <taxon>Rhabditida</taxon>
        <taxon>Tylenchina</taxon>
        <taxon>Panagrolaimomorpha</taxon>
        <taxon>Panagrolaimoidea</taxon>
        <taxon>Panagrolaimidae</taxon>
        <taxon>Panagrolaimus</taxon>
    </lineage>
</organism>
<dbReference type="WBParaSite" id="PS1159_v2.g15997.t1">
    <property type="protein sequence ID" value="PS1159_v2.g15997.t1"/>
    <property type="gene ID" value="PS1159_v2.g15997"/>
</dbReference>
<protein>
    <submittedName>
        <fullName evidence="2">Uncharacterized protein</fullName>
    </submittedName>
</protein>
<evidence type="ECO:0000313" key="2">
    <source>
        <dbReference type="WBParaSite" id="PS1159_v2.g15997.t1"/>
    </source>
</evidence>
<proteinExistence type="predicted"/>